<reference evidence="3 4" key="1">
    <citation type="journal article" date="2022" name="Nat. Genet.">
        <title>Improved pea reference genome and pan-genome highlight genomic features and evolutionary characteristics.</title>
        <authorList>
            <person name="Yang T."/>
            <person name="Liu R."/>
            <person name="Luo Y."/>
            <person name="Hu S."/>
            <person name="Wang D."/>
            <person name="Wang C."/>
            <person name="Pandey M.K."/>
            <person name="Ge S."/>
            <person name="Xu Q."/>
            <person name="Li N."/>
            <person name="Li G."/>
            <person name="Huang Y."/>
            <person name="Saxena R.K."/>
            <person name="Ji Y."/>
            <person name="Li M."/>
            <person name="Yan X."/>
            <person name="He Y."/>
            <person name="Liu Y."/>
            <person name="Wang X."/>
            <person name="Xiang C."/>
            <person name="Varshney R.K."/>
            <person name="Ding H."/>
            <person name="Gao S."/>
            <person name="Zong X."/>
        </authorList>
    </citation>
    <scope>NUCLEOTIDE SEQUENCE [LARGE SCALE GENOMIC DNA]</scope>
    <source>
        <strain evidence="3 4">cv. Zhongwan 6</strain>
    </source>
</reference>
<name>A0A9D5A8Z1_PEA</name>
<evidence type="ECO:0000313" key="4">
    <source>
        <dbReference type="Proteomes" id="UP001058974"/>
    </source>
</evidence>
<dbReference type="PANTHER" id="PTHR46646:SF1">
    <property type="entry name" value="TOM1-LIKE PROTEIN 1"/>
    <property type="match status" value="1"/>
</dbReference>
<dbReference type="GO" id="GO:0043328">
    <property type="term" value="P:protein transport to vacuole involved in ubiquitin-dependent protein catabolic process via the multivesicular body sorting pathway"/>
    <property type="evidence" value="ECO:0007669"/>
    <property type="project" value="InterPro"/>
</dbReference>
<dbReference type="EMBL" id="JAMSHJ010000005">
    <property type="protein sequence ID" value="KAI5402382.1"/>
    <property type="molecule type" value="Genomic_DNA"/>
</dbReference>
<evidence type="ECO:0000259" key="2">
    <source>
        <dbReference type="PROSITE" id="PS50179"/>
    </source>
</evidence>
<dbReference type="OrthoDB" id="1686421at2759"/>
<keyword evidence="4" id="KW-1185">Reference proteome</keyword>
<dbReference type="PANTHER" id="PTHR46646">
    <property type="entry name" value="TOM1-LIKE PROTEIN 1"/>
    <property type="match status" value="1"/>
</dbReference>
<protein>
    <recommendedName>
        <fullName evidence="2">VHS domain-containing protein</fullName>
    </recommendedName>
</protein>
<dbReference type="GO" id="GO:0035091">
    <property type="term" value="F:phosphatidylinositol binding"/>
    <property type="evidence" value="ECO:0007669"/>
    <property type="project" value="InterPro"/>
</dbReference>
<dbReference type="SUPFAM" id="SSF48464">
    <property type="entry name" value="ENTH/VHS domain"/>
    <property type="match status" value="1"/>
</dbReference>
<accession>A0A9D5A8Z1</accession>
<dbReference type="PROSITE" id="PS50179">
    <property type="entry name" value="VHS"/>
    <property type="match status" value="1"/>
</dbReference>
<sequence>MNFNNKKSLQDSNQIHKIVEDATSEVLKEPNWPMNLAICQWVNTEKVSAMELVCEIKKQIMIQCPSIQYLSMVLLETCFKNYDTTLSKVTEEVVLDYMVRIIYDLQTVDTNCNKALIIIKAWRESTIELHSSSVFEFEETSISNSLKNMNDNNEGNEVQNSDENVSNIFSHNDHIAIEPHNTYPYVGLEFDSLEDVKNFYREFAKKEGFGIRTRSSKHNSCILVCSNVGKHIINNICNEESIAIKSKREKRCSTLMIGCKTTLVTSKAHKSAKYLRCHKKISGAAKNLVKKFDQEGLPTGKVVALFNNQDSTFSNRDCWNYLTDLRSRNLDVGDAQSVFNFCKQK</sequence>
<feature type="domain" description="VHS" evidence="2">
    <location>
        <begin position="22"/>
        <end position="125"/>
    </location>
</feature>
<evidence type="ECO:0000256" key="1">
    <source>
        <dbReference type="ARBA" id="ARBA00007708"/>
    </source>
</evidence>
<dbReference type="CDD" id="cd03561">
    <property type="entry name" value="VHS"/>
    <property type="match status" value="1"/>
</dbReference>
<gene>
    <name evidence="3" type="ORF">KIW84_050124</name>
</gene>
<dbReference type="InterPro" id="IPR008942">
    <property type="entry name" value="ENTH_VHS"/>
</dbReference>
<comment type="similarity">
    <text evidence="1">Belongs to the TOM1 family.</text>
</comment>
<evidence type="ECO:0000313" key="3">
    <source>
        <dbReference type="EMBL" id="KAI5402382.1"/>
    </source>
</evidence>
<dbReference type="InterPro" id="IPR044836">
    <property type="entry name" value="TOL_plant"/>
</dbReference>
<organism evidence="3 4">
    <name type="scientific">Pisum sativum</name>
    <name type="common">Garden pea</name>
    <name type="synonym">Lathyrus oleraceus</name>
    <dbReference type="NCBI Taxonomy" id="3888"/>
    <lineage>
        <taxon>Eukaryota</taxon>
        <taxon>Viridiplantae</taxon>
        <taxon>Streptophyta</taxon>
        <taxon>Embryophyta</taxon>
        <taxon>Tracheophyta</taxon>
        <taxon>Spermatophyta</taxon>
        <taxon>Magnoliopsida</taxon>
        <taxon>eudicotyledons</taxon>
        <taxon>Gunneridae</taxon>
        <taxon>Pentapetalae</taxon>
        <taxon>rosids</taxon>
        <taxon>fabids</taxon>
        <taxon>Fabales</taxon>
        <taxon>Fabaceae</taxon>
        <taxon>Papilionoideae</taxon>
        <taxon>50 kb inversion clade</taxon>
        <taxon>NPAAA clade</taxon>
        <taxon>Hologalegina</taxon>
        <taxon>IRL clade</taxon>
        <taxon>Fabeae</taxon>
        <taxon>Lathyrus</taxon>
    </lineage>
</organism>
<dbReference type="Gramene" id="Psat05G0012400-T1">
    <property type="protein sequence ID" value="KAI5402382.1"/>
    <property type="gene ID" value="KIW84_050124"/>
</dbReference>
<dbReference type="GO" id="GO:0043130">
    <property type="term" value="F:ubiquitin binding"/>
    <property type="evidence" value="ECO:0007669"/>
    <property type="project" value="InterPro"/>
</dbReference>
<dbReference type="Pfam" id="PF00790">
    <property type="entry name" value="VHS"/>
    <property type="match status" value="1"/>
</dbReference>
<dbReference type="SMART" id="SM00288">
    <property type="entry name" value="VHS"/>
    <property type="match status" value="1"/>
</dbReference>
<dbReference type="Gene3D" id="1.25.40.90">
    <property type="match status" value="1"/>
</dbReference>
<dbReference type="InterPro" id="IPR002014">
    <property type="entry name" value="VHS_dom"/>
</dbReference>
<dbReference type="AlphaFoldDB" id="A0A9D5A8Z1"/>
<comment type="caution">
    <text evidence="3">The sequence shown here is derived from an EMBL/GenBank/DDBJ whole genome shotgun (WGS) entry which is preliminary data.</text>
</comment>
<proteinExistence type="inferred from homology"/>
<dbReference type="Proteomes" id="UP001058974">
    <property type="component" value="Chromosome 5"/>
</dbReference>